<dbReference type="HAMAP" id="MF_01808">
    <property type="entry name" value="Recomb_XerC_XerD"/>
    <property type="match status" value="1"/>
</dbReference>
<evidence type="ECO:0000313" key="13">
    <source>
        <dbReference type="EMBL" id="HIU55087.1"/>
    </source>
</evidence>
<keyword evidence="6 10" id="KW-0229">DNA integration</keyword>
<dbReference type="InterPro" id="IPR044068">
    <property type="entry name" value="CB"/>
</dbReference>
<feature type="active site" evidence="10">
    <location>
        <position position="270"/>
    </location>
</feature>
<keyword evidence="5 10" id="KW-0159">Chromosome partition</keyword>
<feature type="active site" evidence="10">
    <location>
        <position position="173"/>
    </location>
</feature>
<dbReference type="InterPro" id="IPR004107">
    <property type="entry name" value="Integrase_SAM-like_N"/>
</dbReference>
<reference evidence="13" key="2">
    <citation type="journal article" date="2021" name="PeerJ">
        <title>Extensive microbial diversity within the chicken gut microbiome revealed by metagenomics and culture.</title>
        <authorList>
            <person name="Gilroy R."/>
            <person name="Ravi A."/>
            <person name="Getino M."/>
            <person name="Pursley I."/>
            <person name="Horton D.L."/>
            <person name="Alikhan N.F."/>
            <person name="Baker D."/>
            <person name="Gharbi K."/>
            <person name="Hall N."/>
            <person name="Watson M."/>
            <person name="Adriaenssens E.M."/>
            <person name="Foster-Nyarko E."/>
            <person name="Jarju S."/>
            <person name="Secka A."/>
            <person name="Antonio M."/>
            <person name="Oren A."/>
            <person name="Chaudhuri R.R."/>
            <person name="La Ragione R."/>
            <person name="Hildebrand F."/>
            <person name="Pallen M.J."/>
        </authorList>
    </citation>
    <scope>NUCLEOTIDE SEQUENCE</scope>
    <source>
        <strain evidence="13">CHK158-818</strain>
    </source>
</reference>
<evidence type="ECO:0000256" key="6">
    <source>
        <dbReference type="ARBA" id="ARBA00022908"/>
    </source>
</evidence>
<name>A0A9D1SD16_9BACT</name>
<evidence type="ECO:0000256" key="2">
    <source>
        <dbReference type="ARBA" id="ARBA00010450"/>
    </source>
</evidence>
<feature type="active site" evidence="10">
    <location>
        <position position="149"/>
    </location>
</feature>
<comment type="caution">
    <text evidence="13">The sequence shown here is derived from an EMBL/GenBank/DDBJ whole genome shotgun (WGS) entry which is preliminary data.</text>
</comment>
<keyword evidence="3 10" id="KW-0963">Cytoplasm</keyword>
<dbReference type="CDD" id="cd00798">
    <property type="entry name" value="INT_XerDC_C"/>
    <property type="match status" value="1"/>
</dbReference>
<evidence type="ECO:0000256" key="3">
    <source>
        <dbReference type="ARBA" id="ARBA00022490"/>
    </source>
</evidence>
<dbReference type="NCBIfam" id="NF040815">
    <property type="entry name" value="recomb_XerA_Arch"/>
    <property type="match status" value="1"/>
</dbReference>
<dbReference type="InterPro" id="IPR050090">
    <property type="entry name" value="Tyrosine_recombinase_XerCD"/>
</dbReference>
<feature type="active site" evidence="10">
    <location>
        <position position="247"/>
    </location>
</feature>
<dbReference type="GO" id="GO:0006313">
    <property type="term" value="P:DNA transposition"/>
    <property type="evidence" value="ECO:0007669"/>
    <property type="project" value="UniProtKB-UniRule"/>
</dbReference>
<dbReference type="PROSITE" id="PS51898">
    <property type="entry name" value="TYR_RECOMBINASE"/>
    <property type="match status" value="1"/>
</dbReference>
<dbReference type="InterPro" id="IPR013762">
    <property type="entry name" value="Integrase-like_cat_sf"/>
</dbReference>
<dbReference type="NCBIfam" id="NF001399">
    <property type="entry name" value="PRK00283.1"/>
    <property type="match status" value="1"/>
</dbReference>
<dbReference type="InterPro" id="IPR023009">
    <property type="entry name" value="Tyrosine_recombinase_XerC/XerD"/>
</dbReference>
<dbReference type="GO" id="GO:0003677">
    <property type="term" value="F:DNA binding"/>
    <property type="evidence" value="ECO:0007669"/>
    <property type="project" value="UniProtKB-UniRule"/>
</dbReference>
<keyword evidence="4 10" id="KW-0132">Cell division</keyword>
<keyword evidence="7 10" id="KW-0238">DNA-binding</keyword>
<evidence type="ECO:0000259" key="11">
    <source>
        <dbReference type="PROSITE" id="PS51898"/>
    </source>
</evidence>
<keyword evidence="8 10" id="KW-0233">DNA recombination</keyword>
<dbReference type="InterPro" id="IPR002104">
    <property type="entry name" value="Integrase_catalytic"/>
</dbReference>
<feature type="domain" description="Tyr recombinase" evidence="11">
    <location>
        <begin position="109"/>
        <end position="292"/>
    </location>
</feature>
<comment type="subcellular location">
    <subcellularLocation>
        <location evidence="1 10">Cytoplasm</location>
    </subcellularLocation>
</comment>
<comment type="subunit">
    <text evidence="10">Forms a cyclic heterotetrameric complex composed of two molecules of XerC and two molecules of XerD.</text>
</comment>
<evidence type="ECO:0000256" key="4">
    <source>
        <dbReference type="ARBA" id="ARBA00022618"/>
    </source>
</evidence>
<dbReference type="NCBIfam" id="TIGR02225">
    <property type="entry name" value="recomb_XerD"/>
    <property type="match status" value="1"/>
</dbReference>
<protein>
    <recommendedName>
        <fullName evidence="10">Tyrosine recombinase XerC</fullName>
    </recommendedName>
</protein>
<reference evidence="13" key="1">
    <citation type="submission" date="2020-10" db="EMBL/GenBank/DDBJ databases">
        <authorList>
            <person name="Gilroy R."/>
        </authorList>
    </citation>
    <scope>NUCLEOTIDE SEQUENCE</scope>
    <source>
        <strain evidence="13">CHK158-818</strain>
    </source>
</reference>
<evidence type="ECO:0000259" key="12">
    <source>
        <dbReference type="PROSITE" id="PS51900"/>
    </source>
</evidence>
<keyword evidence="9 10" id="KW-0131">Cell cycle</keyword>
<dbReference type="GO" id="GO:0007059">
    <property type="term" value="P:chromosome segregation"/>
    <property type="evidence" value="ECO:0007669"/>
    <property type="project" value="UniProtKB-UniRule"/>
</dbReference>
<dbReference type="Pfam" id="PF02899">
    <property type="entry name" value="Phage_int_SAM_1"/>
    <property type="match status" value="1"/>
</dbReference>
<dbReference type="InterPro" id="IPR010998">
    <property type="entry name" value="Integrase_recombinase_N"/>
</dbReference>
<sequence length="301" mass="34787">MILVEKGLIKNFLSFLALEKGLSENTIEAYRNDVKKLYDYLEERKILITSVRYEDLLLFMEQLHVLGISARSQARVVSGIKSFFQYLQMERIITADPSELLETPKTGMHLPQVLTVQEVETLIGSFNEGKAEDQRNRAIFEVLYGCGLRVSELVNLKISQVYMDEEFILVEGKGNKQRLVPLSVPARKAISLYLYDRNRLDIKKGNEDILFLNRRGAKLTREMIFTIIKRQCQVCGIHKRVSPHTFRHSFATHLLEGGANLRAIQEMLGHESIKTTEIYVHLDKDYLRSEILTHHPRNARK</sequence>
<dbReference type="GO" id="GO:0009037">
    <property type="term" value="F:tyrosine-based site-specific recombinase activity"/>
    <property type="evidence" value="ECO:0007669"/>
    <property type="project" value="UniProtKB-UniRule"/>
</dbReference>
<comment type="function">
    <text evidence="10">Site-specific tyrosine recombinase, which acts by catalyzing the cutting and rejoining of the recombining DNA molecules. The XerC-XerD complex is essential to convert dimers of the bacterial chromosome into monomers to permit their segregation at cell division. It also contributes to the segregational stability of plasmids.</text>
</comment>
<dbReference type="Pfam" id="PF00589">
    <property type="entry name" value="Phage_integrase"/>
    <property type="match status" value="1"/>
</dbReference>
<evidence type="ECO:0000256" key="10">
    <source>
        <dbReference type="HAMAP-Rule" id="MF_01808"/>
    </source>
</evidence>
<dbReference type="PANTHER" id="PTHR30349">
    <property type="entry name" value="PHAGE INTEGRASE-RELATED"/>
    <property type="match status" value="1"/>
</dbReference>
<evidence type="ECO:0000256" key="8">
    <source>
        <dbReference type="ARBA" id="ARBA00023172"/>
    </source>
</evidence>
<comment type="similarity">
    <text evidence="2">Belongs to the 'phage' integrase family. XerD subfamily.</text>
</comment>
<evidence type="ECO:0000256" key="5">
    <source>
        <dbReference type="ARBA" id="ARBA00022829"/>
    </source>
</evidence>
<dbReference type="Gene3D" id="1.10.150.130">
    <property type="match status" value="1"/>
</dbReference>
<dbReference type="AlphaFoldDB" id="A0A9D1SD16"/>
<dbReference type="Proteomes" id="UP000824112">
    <property type="component" value="Unassembled WGS sequence"/>
</dbReference>
<feature type="domain" description="Core-binding (CB)" evidence="12">
    <location>
        <begin position="3"/>
        <end position="88"/>
    </location>
</feature>
<accession>A0A9D1SD16</accession>
<dbReference type="EMBL" id="DVNA01000111">
    <property type="protein sequence ID" value="HIU55087.1"/>
    <property type="molecule type" value="Genomic_DNA"/>
</dbReference>
<evidence type="ECO:0000256" key="1">
    <source>
        <dbReference type="ARBA" id="ARBA00004496"/>
    </source>
</evidence>
<dbReference type="GO" id="GO:0005737">
    <property type="term" value="C:cytoplasm"/>
    <property type="evidence" value="ECO:0007669"/>
    <property type="project" value="UniProtKB-SubCell"/>
</dbReference>
<dbReference type="InterPro" id="IPR011932">
    <property type="entry name" value="Recomb_XerD"/>
</dbReference>
<evidence type="ECO:0000256" key="9">
    <source>
        <dbReference type="ARBA" id="ARBA00023306"/>
    </source>
</evidence>
<comment type="similarity">
    <text evidence="10">Belongs to the 'phage' integrase family. XerC subfamily.</text>
</comment>
<organism evidence="13 14">
    <name type="scientific">Candidatus Gallibacteroides avistercoris</name>
    <dbReference type="NCBI Taxonomy" id="2840833"/>
    <lineage>
        <taxon>Bacteria</taxon>
        <taxon>Pseudomonadati</taxon>
        <taxon>Bacteroidota</taxon>
        <taxon>Bacteroidia</taxon>
        <taxon>Bacteroidales</taxon>
        <taxon>Bacteroidaceae</taxon>
        <taxon>Bacteroidaceae incertae sedis</taxon>
        <taxon>Candidatus Gallibacteroides</taxon>
    </lineage>
</organism>
<evidence type="ECO:0000256" key="7">
    <source>
        <dbReference type="ARBA" id="ARBA00023125"/>
    </source>
</evidence>
<dbReference type="PANTHER" id="PTHR30349:SF81">
    <property type="entry name" value="TYROSINE RECOMBINASE XERC"/>
    <property type="match status" value="1"/>
</dbReference>
<dbReference type="PROSITE" id="PS51900">
    <property type="entry name" value="CB"/>
    <property type="match status" value="1"/>
</dbReference>
<gene>
    <name evidence="13" type="primary">xerD</name>
    <name evidence="10" type="synonym">xerC</name>
    <name evidence="13" type="ORF">IAB03_04665</name>
</gene>
<dbReference type="Gene3D" id="1.10.443.10">
    <property type="entry name" value="Intergrase catalytic core"/>
    <property type="match status" value="1"/>
</dbReference>
<feature type="active site" description="O-(3'-phospho-DNA)-tyrosine intermediate" evidence="10">
    <location>
        <position position="279"/>
    </location>
</feature>
<dbReference type="GO" id="GO:0051301">
    <property type="term" value="P:cell division"/>
    <property type="evidence" value="ECO:0007669"/>
    <property type="project" value="UniProtKB-KW"/>
</dbReference>
<evidence type="ECO:0000313" key="14">
    <source>
        <dbReference type="Proteomes" id="UP000824112"/>
    </source>
</evidence>
<feature type="active site" evidence="10">
    <location>
        <position position="244"/>
    </location>
</feature>
<dbReference type="SUPFAM" id="SSF56349">
    <property type="entry name" value="DNA breaking-rejoining enzymes"/>
    <property type="match status" value="1"/>
</dbReference>
<dbReference type="InterPro" id="IPR011010">
    <property type="entry name" value="DNA_brk_join_enz"/>
</dbReference>
<proteinExistence type="inferred from homology"/>